<dbReference type="KEGG" id="dpx:DAPPUDRAFT_246016"/>
<keyword evidence="2" id="KW-1185">Reference proteome</keyword>
<gene>
    <name evidence="1" type="ORF">DAPPUDRAFT_246016</name>
</gene>
<dbReference type="InParanoid" id="E9GPH0"/>
<dbReference type="EMBL" id="GL732556">
    <property type="protein sequence ID" value="EFX78636.1"/>
    <property type="molecule type" value="Genomic_DNA"/>
</dbReference>
<dbReference type="AlphaFoldDB" id="E9GPH0"/>
<evidence type="ECO:0000313" key="1">
    <source>
        <dbReference type="EMBL" id="EFX78636.1"/>
    </source>
</evidence>
<protein>
    <submittedName>
        <fullName evidence="1">Uncharacterized protein</fullName>
    </submittedName>
</protein>
<dbReference type="OrthoDB" id="10556268at2759"/>
<name>E9GPH0_DAPPU</name>
<evidence type="ECO:0000313" key="2">
    <source>
        <dbReference type="Proteomes" id="UP000000305"/>
    </source>
</evidence>
<organism evidence="1 2">
    <name type="scientific">Daphnia pulex</name>
    <name type="common">Water flea</name>
    <dbReference type="NCBI Taxonomy" id="6669"/>
    <lineage>
        <taxon>Eukaryota</taxon>
        <taxon>Metazoa</taxon>
        <taxon>Ecdysozoa</taxon>
        <taxon>Arthropoda</taxon>
        <taxon>Crustacea</taxon>
        <taxon>Branchiopoda</taxon>
        <taxon>Diplostraca</taxon>
        <taxon>Cladocera</taxon>
        <taxon>Anomopoda</taxon>
        <taxon>Daphniidae</taxon>
        <taxon>Daphnia</taxon>
    </lineage>
</organism>
<proteinExistence type="predicted"/>
<dbReference type="HOGENOM" id="CLU_2415525_0_0_1"/>
<sequence>MQTIIELKGVRLIKKGDKLECVTYSDTIIEINPKYMHTEELQKWMAVEETSEEEHIVKLEEALNLELPVDHTFKNFFIYTELKPVNFISIKC</sequence>
<dbReference type="Proteomes" id="UP000000305">
    <property type="component" value="Unassembled WGS sequence"/>
</dbReference>
<reference evidence="1 2" key="1">
    <citation type="journal article" date="2011" name="Science">
        <title>The ecoresponsive genome of Daphnia pulex.</title>
        <authorList>
            <person name="Colbourne J.K."/>
            <person name="Pfrender M.E."/>
            <person name="Gilbert D."/>
            <person name="Thomas W.K."/>
            <person name="Tucker A."/>
            <person name="Oakley T.H."/>
            <person name="Tokishita S."/>
            <person name="Aerts A."/>
            <person name="Arnold G.J."/>
            <person name="Basu M.K."/>
            <person name="Bauer D.J."/>
            <person name="Caceres C.E."/>
            <person name="Carmel L."/>
            <person name="Casola C."/>
            <person name="Choi J.H."/>
            <person name="Detter J.C."/>
            <person name="Dong Q."/>
            <person name="Dusheyko S."/>
            <person name="Eads B.D."/>
            <person name="Frohlich T."/>
            <person name="Geiler-Samerotte K.A."/>
            <person name="Gerlach D."/>
            <person name="Hatcher P."/>
            <person name="Jogdeo S."/>
            <person name="Krijgsveld J."/>
            <person name="Kriventseva E.V."/>
            <person name="Kultz D."/>
            <person name="Laforsch C."/>
            <person name="Lindquist E."/>
            <person name="Lopez J."/>
            <person name="Manak J.R."/>
            <person name="Muller J."/>
            <person name="Pangilinan J."/>
            <person name="Patwardhan R.P."/>
            <person name="Pitluck S."/>
            <person name="Pritham E.J."/>
            <person name="Rechtsteiner A."/>
            <person name="Rho M."/>
            <person name="Rogozin I.B."/>
            <person name="Sakarya O."/>
            <person name="Salamov A."/>
            <person name="Schaack S."/>
            <person name="Shapiro H."/>
            <person name="Shiga Y."/>
            <person name="Skalitzky C."/>
            <person name="Smith Z."/>
            <person name="Souvorov A."/>
            <person name="Sung W."/>
            <person name="Tang Z."/>
            <person name="Tsuchiya D."/>
            <person name="Tu H."/>
            <person name="Vos H."/>
            <person name="Wang M."/>
            <person name="Wolf Y.I."/>
            <person name="Yamagata H."/>
            <person name="Yamada T."/>
            <person name="Ye Y."/>
            <person name="Shaw J.R."/>
            <person name="Andrews J."/>
            <person name="Crease T.J."/>
            <person name="Tang H."/>
            <person name="Lucas S.M."/>
            <person name="Robertson H.M."/>
            <person name="Bork P."/>
            <person name="Koonin E.V."/>
            <person name="Zdobnov E.M."/>
            <person name="Grigoriev I.V."/>
            <person name="Lynch M."/>
            <person name="Boore J.L."/>
        </authorList>
    </citation>
    <scope>NUCLEOTIDE SEQUENCE [LARGE SCALE GENOMIC DNA]</scope>
</reference>
<accession>E9GPH0</accession>